<comment type="caution">
    <text evidence="2">The sequence shown here is derived from an EMBL/GenBank/DDBJ whole genome shotgun (WGS) entry which is preliminary data.</text>
</comment>
<dbReference type="Proteomes" id="UP000248917">
    <property type="component" value="Unassembled WGS sequence"/>
</dbReference>
<dbReference type="PANTHER" id="PTHR12558">
    <property type="entry name" value="CELL DIVISION CYCLE 16,23,27"/>
    <property type="match status" value="1"/>
</dbReference>
<dbReference type="Pfam" id="PF14559">
    <property type="entry name" value="TPR_19"/>
    <property type="match status" value="1"/>
</dbReference>
<dbReference type="PANTHER" id="PTHR12558:SF13">
    <property type="entry name" value="CELL DIVISION CYCLE PROTEIN 27 HOMOLOG"/>
    <property type="match status" value="1"/>
</dbReference>
<keyword evidence="1" id="KW-0802">TPR repeat</keyword>
<dbReference type="EMBL" id="QKTX01000007">
    <property type="protein sequence ID" value="PZV83076.1"/>
    <property type="molecule type" value="Genomic_DNA"/>
</dbReference>
<dbReference type="OrthoDB" id="739506at2"/>
<dbReference type="InterPro" id="IPR011990">
    <property type="entry name" value="TPR-like_helical_dom_sf"/>
</dbReference>
<sequence>MKKLVLSIAMVAAASLAFGQKKVVREAEKGFKSGDLQTALTAIEGATTNPETSGDPATFLLKAQIQTKIFGADTENTMETVEVGAQAVSTFNKAFEMAGSNKTSSVGKAVYAEELPGIPDNLRPYSLFTLKNLAFDKALEKYNEEDLEMSYEFFNLAGEIDKTDSTIHYNAGFLANDLGRFEDAKRHFGYLFELPTYNKTNAYYFMVQILSTEEKNPEAAFELVTKAREEYPNDKVLAEYEIQLLLQLNKMDEAMAQIKDALANDPNNSGLLLRSGYLKEQAGDLNGALEDYKKSVAVDPNFFEGNYYTGALLLEQATKELNTLNDLSDAEWEKQSPIVGKKADANYNESITYFSKALEIKPDNTDIMIILYQVYSRLKKTAEMEAMNKKIAAILGPNWQDN</sequence>
<dbReference type="SUPFAM" id="SSF48452">
    <property type="entry name" value="TPR-like"/>
    <property type="match status" value="2"/>
</dbReference>
<reference evidence="2 3" key="1">
    <citation type="submission" date="2018-06" db="EMBL/GenBank/DDBJ databases">
        <title>Genomic Encyclopedia of Archaeal and Bacterial Type Strains, Phase II (KMG-II): from individual species to whole genera.</title>
        <authorList>
            <person name="Goeker M."/>
        </authorList>
    </citation>
    <scope>NUCLEOTIDE SEQUENCE [LARGE SCALE GENOMIC DNA]</scope>
    <source>
        <strain evidence="2 3">T4</strain>
    </source>
</reference>
<feature type="repeat" description="TPR" evidence="1">
    <location>
        <begin position="269"/>
        <end position="302"/>
    </location>
</feature>
<name>A0A326S0G4_9BACT</name>
<accession>A0A326S0G4</accession>
<dbReference type="SMART" id="SM00028">
    <property type="entry name" value="TPR"/>
    <property type="match status" value="4"/>
</dbReference>
<dbReference type="RefSeq" id="WP_111392891.1">
    <property type="nucleotide sequence ID" value="NZ_QKTX01000007.1"/>
</dbReference>
<dbReference type="PROSITE" id="PS50005">
    <property type="entry name" value="TPR"/>
    <property type="match status" value="1"/>
</dbReference>
<proteinExistence type="predicted"/>
<dbReference type="AlphaFoldDB" id="A0A326S0G4"/>
<keyword evidence="3" id="KW-1185">Reference proteome</keyword>
<protein>
    <submittedName>
        <fullName evidence="2">Tetratricopeptide repeat protein</fullName>
    </submittedName>
</protein>
<dbReference type="Pfam" id="PF13181">
    <property type="entry name" value="TPR_8"/>
    <property type="match status" value="2"/>
</dbReference>
<gene>
    <name evidence="2" type="ORF">CLV31_10728</name>
</gene>
<dbReference type="InterPro" id="IPR019734">
    <property type="entry name" value="TPR_rpt"/>
</dbReference>
<organism evidence="2 3">
    <name type="scientific">Algoriphagus aquaeductus</name>
    <dbReference type="NCBI Taxonomy" id="475299"/>
    <lineage>
        <taxon>Bacteria</taxon>
        <taxon>Pseudomonadati</taxon>
        <taxon>Bacteroidota</taxon>
        <taxon>Cytophagia</taxon>
        <taxon>Cytophagales</taxon>
        <taxon>Cyclobacteriaceae</taxon>
        <taxon>Algoriphagus</taxon>
    </lineage>
</organism>
<evidence type="ECO:0000313" key="2">
    <source>
        <dbReference type="EMBL" id="PZV83076.1"/>
    </source>
</evidence>
<dbReference type="Gene3D" id="1.25.40.10">
    <property type="entry name" value="Tetratricopeptide repeat domain"/>
    <property type="match status" value="3"/>
</dbReference>
<evidence type="ECO:0000256" key="1">
    <source>
        <dbReference type="PROSITE-ProRule" id="PRU00339"/>
    </source>
</evidence>
<evidence type="ECO:0000313" key="3">
    <source>
        <dbReference type="Proteomes" id="UP000248917"/>
    </source>
</evidence>